<evidence type="ECO:0000256" key="6">
    <source>
        <dbReference type="ARBA" id="ARBA00035106"/>
    </source>
</evidence>
<dbReference type="EMBL" id="HQ906707">
    <property type="protein sequence ID" value="AEZ02238.1"/>
    <property type="molecule type" value="Genomic_DNA"/>
</dbReference>
<comment type="function">
    <text evidence="6">Mating type proteins are sequence specific DNA-binding proteins that act as master switches in fungal differentiation by controlling gene expression in a cell type-specific fashion. Transcriptional activator that induces the transcription of alpha-specific genes.</text>
</comment>
<name>A0A0X7Y9W6_9PLEO</name>
<evidence type="ECO:0000256" key="3">
    <source>
        <dbReference type="ARBA" id="ARBA00023125"/>
    </source>
</evidence>
<evidence type="ECO:0000313" key="9">
    <source>
        <dbReference type="EMBL" id="AEZ02238.1"/>
    </source>
</evidence>
<keyword evidence="3 7" id="KW-0238">DNA-binding</keyword>
<keyword evidence="5 7" id="KW-0539">Nucleus</keyword>
<proteinExistence type="inferred from homology"/>
<evidence type="ECO:0000256" key="5">
    <source>
        <dbReference type="ARBA" id="ARBA00023242"/>
    </source>
</evidence>
<dbReference type="Pfam" id="PF04769">
    <property type="entry name" value="MATalpha_HMGbox"/>
    <property type="match status" value="1"/>
</dbReference>
<evidence type="ECO:0000256" key="2">
    <source>
        <dbReference type="ARBA" id="ARBA00023015"/>
    </source>
</evidence>
<sequence>MDTAGFVARLLRNPAEAEVDRFLQTRSGKQMVQLFRLIPEPAAQAALTARLLLLAPPVMSGHRRFVAPEKAKKALNAFVGFRCYYIMIPDLKTWPMKKLSNIIGPLWEADPNKSLWSLMAKAWSAIRDQIGKDKAPLDQFFTIICTYLNIPTPESYLAILGWSVSVNEEGDPTISRNDCSRSASVSAGLADIALSVEDIIAYVQSMGYASTYVANANTTSPTFLGHSVNPSTEKSSLAMAVTPTVAPATDRRTIARNKRRAKRDMAMATGFRVDLEKDILNAHRADAGRIGEYMPDRYPTPAPINYDPNSFYDQLVGHFDSPIPNFQHDAGLFLDAALIDATSVSAIVPHSEMDDIAFNAAFFQTDFDAFRLGANENVTLPTFDDVPNA</sequence>
<accession>A0A0X7Y9W6</accession>
<keyword evidence="2 7" id="KW-0805">Transcription regulation</keyword>
<comment type="subcellular location">
    <subcellularLocation>
        <location evidence="7">Nucleus</location>
    </subcellularLocation>
</comment>
<evidence type="ECO:0000256" key="4">
    <source>
        <dbReference type="ARBA" id="ARBA00023163"/>
    </source>
</evidence>
<evidence type="ECO:0000259" key="8">
    <source>
        <dbReference type="PROSITE" id="PS51325"/>
    </source>
</evidence>
<dbReference type="GO" id="GO:0045895">
    <property type="term" value="P:positive regulation of mating-type specific transcription, DNA-templated"/>
    <property type="evidence" value="ECO:0007669"/>
    <property type="project" value="InterPro"/>
</dbReference>
<feature type="domain" description="Alpha box" evidence="8">
    <location>
        <begin position="70"/>
        <end position="127"/>
    </location>
</feature>
<keyword evidence="4 7" id="KW-0804">Transcription</keyword>
<reference evidence="9" key="1">
    <citation type="submission" date="2011-01" db="EMBL/GenBank/DDBJ databases">
        <title>Mating type in the apparently asexual genus Ulocladium.</title>
        <authorList>
            <person name="Geng Y."/>
            <person name="Zhang X.G."/>
        </authorList>
    </citation>
    <scope>NUCLEOTIDE SEQUENCE</scope>
    <source>
        <strain evidence="9">CBS 120006</strain>
    </source>
</reference>
<comment type="similarity">
    <text evidence="7">Belongs to the MATALPHA1 family.</text>
</comment>
<dbReference type="GO" id="GO:0005634">
    <property type="term" value="C:nucleus"/>
    <property type="evidence" value="ECO:0007669"/>
    <property type="project" value="UniProtKB-SubCell"/>
</dbReference>
<dbReference type="GO" id="GO:0008301">
    <property type="term" value="F:DNA binding, bending"/>
    <property type="evidence" value="ECO:0007669"/>
    <property type="project" value="InterPro"/>
</dbReference>
<evidence type="ECO:0000256" key="1">
    <source>
        <dbReference type="ARBA" id="ARBA00015083"/>
    </source>
</evidence>
<protein>
    <recommendedName>
        <fullName evidence="1">Mating-type protein MAT-1</fullName>
    </recommendedName>
</protein>
<dbReference type="AlphaFoldDB" id="A0A0X7Y9W6"/>
<dbReference type="PROSITE" id="PS51325">
    <property type="entry name" value="ALPHA_BOX"/>
    <property type="match status" value="1"/>
</dbReference>
<evidence type="ECO:0000256" key="7">
    <source>
        <dbReference type="RuleBase" id="RU003516"/>
    </source>
</evidence>
<gene>
    <name evidence="9" type="primary">MAT1-1</name>
</gene>
<organism evidence="9">
    <name type="scientific">Alternaria concatenata</name>
    <dbReference type="NCBI Taxonomy" id="1342382"/>
    <lineage>
        <taxon>Eukaryota</taxon>
        <taxon>Fungi</taxon>
        <taxon>Dikarya</taxon>
        <taxon>Ascomycota</taxon>
        <taxon>Pezizomycotina</taxon>
        <taxon>Dothideomycetes</taxon>
        <taxon>Pleosporomycetidae</taxon>
        <taxon>Pleosporales</taxon>
        <taxon>Pleosporineae</taxon>
        <taxon>Pleosporaceae</taxon>
        <taxon>Alternaria</taxon>
        <taxon>Alternaria sect. Pseudoulocladium</taxon>
    </lineage>
</organism>
<dbReference type="InterPro" id="IPR006856">
    <property type="entry name" value="MATalpha_HMGbox"/>
</dbReference>